<feature type="compositionally biased region" description="Low complexity" evidence="1">
    <location>
        <begin position="234"/>
        <end position="249"/>
    </location>
</feature>
<keyword evidence="3" id="KW-1185">Reference proteome</keyword>
<reference evidence="2" key="1">
    <citation type="journal article" date="2020" name="Fungal Divers.">
        <title>Resolving the Mortierellaceae phylogeny through synthesis of multi-gene phylogenetics and phylogenomics.</title>
        <authorList>
            <person name="Vandepol N."/>
            <person name="Liber J."/>
            <person name="Desiro A."/>
            <person name="Na H."/>
            <person name="Kennedy M."/>
            <person name="Barry K."/>
            <person name="Grigoriev I.V."/>
            <person name="Miller A.N."/>
            <person name="O'Donnell K."/>
            <person name="Stajich J.E."/>
            <person name="Bonito G."/>
        </authorList>
    </citation>
    <scope>NUCLEOTIDE SEQUENCE</scope>
    <source>
        <strain evidence="2">BC1065</strain>
    </source>
</reference>
<organism evidence="2 3">
    <name type="scientific">Actinomortierella ambigua</name>
    <dbReference type="NCBI Taxonomy" id="1343610"/>
    <lineage>
        <taxon>Eukaryota</taxon>
        <taxon>Fungi</taxon>
        <taxon>Fungi incertae sedis</taxon>
        <taxon>Mucoromycota</taxon>
        <taxon>Mortierellomycotina</taxon>
        <taxon>Mortierellomycetes</taxon>
        <taxon>Mortierellales</taxon>
        <taxon>Mortierellaceae</taxon>
        <taxon>Actinomortierella</taxon>
    </lineage>
</organism>
<comment type="caution">
    <text evidence="2">The sequence shown here is derived from an EMBL/GenBank/DDBJ whole genome shotgun (WGS) entry which is preliminary data.</text>
</comment>
<gene>
    <name evidence="2" type="ORF">DFQ27_000599</name>
</gene>
<accession>A0A9P6PNH0</accession>
<sequence length="288" mass="32830">MDVAAAMVDESKWPERYSLEEHEYAEDFNNHYMEIQETQQEKEQAHKSLSTLKKQAYQRFDAIQDLTAAERFNVTGETDRGRRVDLLLCCEDLEILNSEAKFNESGLACERQYNKNLRINKAIWNIARRRGIRLLTMYPLDIRGTTAIVRALDSPDNQILLAGAASEFLLELPKDERGLQYAYLLPVSVDFYSSCASFPKNMLIQYVKNVEVMVSMAKSRQVTKRKRPLESQDNDTNGDTSRSSSSSNDGGDKTLPAQHTRRCVRSAQPDVESIPSQNQPLKLGHITF</sequence>
<proteinExistence type="predicted"/>
<protein>
    <submittedName>
        <fullName evidence="2">Uncharacterized protein</fullName>
    </submittedName>
</protein>
<dbReference type="EMBL" id="JAAAJB010001152">
    <property type="protein sequence ID" value="KAG0248833.1"/>
    <property type="molecule type" value="Genomic_DNA"/>
</dbReference>
<dbReference type="Proteomes" id="UP000807716">
    <property type="component" value="Unassembled WGS sequence"/>
</dbReference>
<name>A0A9P6PNH0_9FUNG</name>
<evidence type="ECO:0000313" key="2">
    <source>
        <dbReference type="EMBL" id="KAG0248833.1"/>
    </source>
</evidence>
<dbReference type="OrthoDB" id="2440016at2759"/>
<dbReference type="AlphaFoldDB" id="A0A9P6PNH0"/>
<feature type="region of interest" description="Disordered" evidence="1">
    <location>
        <begin position="221"/>
        <end position="288"/>
    </location>
</feature>
<evidence type="ECO:0000256" key="1">
    <source>
        <dbReference type="SAM" id="MobiDB-lite"/>
    </source>
</evidence>
<evidence type="ECO:0000313" key="3">
    <source>
        <dbReference type="Proteomes" id="UP000807716"/>
    </source>
</evidence>